<dbReference type="AlphaFoldDB" id="A0A7V9Z210"/>
<dbReference type="InterPro" id="IPR021309">
    <property type="entry name" value="YgaP-like_TM"/>
</dbReference>
<protein>
    <recommendedName>
        <fullName evidence="2">Inner membrane protein YgaP-like transmembrane domain-containing protein</fullName>
    </recommendedName>
</protein>
<evidence type="ECO:0000313" key="3">
    <source>
        <dbReference type="EMBL" id="MBA2872465.1"/>
    </source>
</evidence>
<keyword evidence="4" id="KW-1185">Reference proteome</keyword>
<dbReference type="Pfam" id="PF11127">
    <property type="entry name" value="YgaP-like_TM"/>
    <property type="match status" value="1"/>
</dbReference>
<dbReference type="RefSeq" id="WP_181538234.1">
    <property type="nucleotide sequence ID" value="NZ_JACDUU010000007.1"/>
</dbReference>
<feature type="domain" description="Inner membrane protein YgaP-like transmembrane" evidence="2">
    <location>
        <begin position="1"/>
        <end position="65"/>
    </location>
</feature>
<proteinExistence type="predicted"/>
<sequence>MRPNIGIVNALVRITFGATILAWATAKMVKHPWRDSYIFIAMLAAMKMAEGVTRFCPLTALFEKYQEQTAEKEIETTVINPT</sequence>
<organism evidence="3 4">
    <name type="scientific">[Anoxybacillus] calidus</name>
    <dbReference type="NCBI Taxonomy" id="575178"/>
    <lineage>
        <taxon>Bacteria</taxon>
        <taxon>Bacillati</taxon>
        <taxon>Bacillota</taxon>
        <taxon>Bacilli</taxon>
        <taxon>Bacillales</taxon>
        <taxon>Anoxybacillaceae</taxon>
        <taxon>Paranoxybacillus</taxon>
    </lineage>
</organism>
<dbReference type="EMBL" id="JACDUU010000007">
    <property type="protein sequence ID" value="MBA2872465.1"/>
    <property type="molecule type" value="Genomic_DNA"/>
</dbReference>
<accession>A0A7V9Z210</accession>
<dbReference type="Proteomes" id="UP000580891">
    <property type="component" value="Unassembled WGS sequence"/>
</dbReference>
<feature type="transmembrane region" description="Helical" evidence="1">
    <location>
        <begin position="6"/>
        <end position="26"/>
    </location>
</feature>
<comment type="caution">
    <text evidence="3">The sequence shown here is derived from an EMBL/GenBank/DDBJ whole genome shotgun (WGS) entry which is preliminary data.</text>
</comment>
<keyword evidence="1" id="KW-0472">Membrane</keyword>
<gene>
    <name evidence="3" type="ORF">HNQ85_002776</name>
</gene>
<evidence type="ECO:0000259" key="2">
    <source>
        <dbReference type="Pfam" id="PF11127"/>
    </source>
</evidence>
<evidence type="ECO:0000313" key="4">
    <source>
        <dbReference type="Proteomes" id="UP000580891"/>
    </source>
</evidence>
<dbReference type="Gene3D" id="6.10.140.1340">
    <property type="match status" value="1"/>
</dbReference>
<evidence type="ECO:0000256" key="1">
    <source>
        <dbReference type="SAM" id="Phobius"/>
    </source>
</evidence>
<keyword evidence="1" id="KW-1133">Transmembrane helix</keyword>
<name>A0A7V9Z210_9BACL</name>
<reference evidence="3 4" key="1">
    <citation type="submission" date="2020-07" db="EMBL/GenBank/DDBJ databases">
        <title>Genomic Encyclopedia of Type Strains, Phase IV (KMG-IV): sequencing the most valuable type-strain genomes for metagenomic binning, comparative biology and taxonomic classification.</title>
        <authorList>
            <person name="Goeker M."/>
        </authorList>
    </citation>
    <scope>NUCLEOTIDE SEQUENCE [LARGE SCALE GENOMIC DNA]</scope>
    <source>
        <strain evidence="3 4">DSM 25220</strain>
    </source>
</reference>
<keyword evidence="1" id="KW-0812">Transmembrane</keyword>